<organism evidence="10 11">
    <name type="scientific">Tetrapyrgos nigripes</name>
    <dbReference type="NCBI Taxonomy" id="182062"/>
    <lineage>
        <taxon>Eukaryota</taxon>
        <taxon>Fungi</taxon>
        <taxon>Dikarya</taxon>
        <taxon>Basidiomycota</taxon>
        <taxon>Agaricomycotina</taxon>
        <taxon>Agaricomycetes</taxon>
        <taxon>Agaricomycetidae</taxon>
        <taxon>Agaricales</taxon>
        <taxon>Marasmiineae</taxon>
        <taxon>Marasmiaceae</taxon>
        <taxon>Tetrapyrgos</taxon>
    </lineage>
</organism>
<keyword evidence="7 9" id="KW-0326">Glycosidase</keyword>
<dbReference type="Pfam" id="PF00295">
    <property type="entry name" value="Glyco_hydro_28"/>
    <property type="match status" value="1"/>
</dbReference>
<dbReference type="OrthoDB" id="187139at2759"/>
<dbReference type="GO" id="GO:0005975">
    <property type="term" value="P:carbohydrate metabolic process"/>
    <property type="evidence" value="ECO:0007669"/>
    <property type="project" value="InterPro"/>
</dbReference>
<dbReference type="InterPro" id="IPR012334">
    <property type="entry name" value="Pectin_lyas_fold"/>
</dbReference>
<evidence type="ECO:0000256" key="8">
    <source>
        <dbReference type="ARBA" id="ARBA00023316"/>
    </source>
</evidence>
<dbReference type="GO" id="GO:0071555">
    <property type="term" value="P:cell wall organization"/>
    <property type="evidence" value="ECO:0007669"/>
    <property type="project" value="UniProtKB-KW"/>
</dbReference>
<keyword evidence="8" id="KW-0961">Cell wall biogenesis/degradation</keyword>
<evidence type="ECO:0000313" key="11">
    <source>
        <dbReference type="Proteomes" id="UP000559256"/>
    </source>
</evidence>
<name>A0A8H5D0B8_9AGAR</name>
<gene>
    <name evidence="10" type="ORF">D9758_010500</name>
</gene>
<comment type="caution">
    <text evidence="10">The sequence shown here is derived from an EMBL/GenBank/DDBJ whole genome shotgun (WGS) entry which is preliminary data.</text>
</comment>
<evidence type="ECO:0000256" key="4">
    <source>
        <dbReference type="ARBA" id="ARBA00022729"/>
    </source>
</evidence>
<dbReference type="InterPro" id="IPR000743">
    <property type="entry name" value="Glyco_hydro_28"/>
</dbReference>
<evidence type="ECO:0000256" key="1">
    <source>
        <dbReference type="ARBA" id="ARBA00004613"/>
    </source>
</evidence>
<dbReference type="GO" id="GO:0005576">
    <property type="term" value="C:extracellular region"/>
    <property type="evidence" value="ECO:0007669"/>
    <property type="project" value="UniProtKB-SubCell"/>
</dbReference>
<keyword evidence="4" id="KW-0732">Signal</keyword>
<keyword evidence="11" id="KW-1185">Reference proteome</keyword>
<accession>A0A8H5D0B8</accession>
<dbReference type="PANTHER" id="PTHR31736">
    <property type="match status" value="1"/>
</dbReference>
<comment type="similarity">
    <text evidence="2 9">Belongs to the glycosyl hydrolase 28 family.</text>
</comment>
<dbReference type="EMBL" id="JAACJM010000072">
    <property type="protein sequence ID" value="KAF5350868.1"/>
    <property type="molecule type" value="Genomic_DNA"/>
</dbReference>
<evidence type="ECO:0000256" key="5">
    <source>
        <dbReference type="ARBA" id="ARBA00022801"/>
    </source>
</evidence>
<evidence type="ECO:0000256" key="7">
    <source>
        <dbReference type="ARBA" id="ARBA00023295"/>
    </source>
</evidence>
<dbReference type="PANTHER" id="PTHR31736:SF8">
    <property type="entry name" value="PUTATIVE (AFU_ORTHOLOGUE AFUA_7G06410)-RELATED"/>
    <property type="match status" value="1"/>
</dbReference>
<dbReference type="InterPro" id="IPR011050">
    <property type="entry name" value="Pectin_lyase_fold/virulence"/>
</dbReference>
<keyword evidence="3" id="KW-0964">Secreted</keyword>
<dbReference type="Gene3D" id="2.160.20.10">
    <property type="entry name" value="Single-stranded right-handed beta-helix, Pectin lyase-like"/>
    <property type="match status" value="1"/>
</dbReference>
<protein>
    <recommendedName>
        <fullName evidence="12">Glycoside hydrolase family 28 protein</fullName>
    </recommendedName>
</protein>
<sequence length="503" mass="54409">MVIIPSRCLMTQVLPCSPYSKAAMQKDKWFSMIHRANSCHFSLQNEVPESQESSDDTLQCQLASLELHKWPASDRGDSKGYLYRLDEAFGGDTTMKTFPTIIRVAPVLFSYLNLVYGGTVDRQESTCTVHASDDSSDDAPAIVNAFEMCGQGGQILLHDDLYNIETIMNTTGLKDVVVDLTGTLLWGTNITYFRANSLPLGYQNQSTAWVFGGDNVTFNGHGIGTFDGNGQIWYDFNNGRSNLAGRPINLMIANTTASHFDGIRFVQSQFWSMAIRDSVDVLLENIYVNSTSNSSASTVNTDGVDTFFSDRITFRNWSVTCGDDNISTKANSTNILIQDAVFHGGTGIAIGSIGQMLDHFETIENVTAERVTVMGSAFAAYIKTFTGVQLGGGGGLGFAKNLTFRDFTVNQLRNAVAHIEQCTSFEGDAGDCDTSLFQISDITWSSITGSVAGGTLASFQCSGSAPCPGIELVDLDQVTTQGSRNITCSNVVNPVGFDCTQGS</sequence>
<evidence type="ECO:0000256" key="6">
    <source>
        <dbReference type="ARBA" id="ARBA00023180"/>
    </source>
</evidence>
<evidence type="ECO:0000313" key="10">
    <source>
        <dbReference type="EMBL" id="KAF5350868.1"/>
    </source>
</evidence>
<evidence type="ECO:0000256" key="3">
    <source>
        <dbReference type="ARBA" id="ARBA00022525"/>
    </source>
</evidence>
<dbReference type="SUPFAM" id="SSF51126">
    <property type="entry name" value="Pectin lyase-like"/>
    <property type="match status" value="1"/>
</dbReference>
<dbReference type="AlphaFoldDB" id="A0A8H5D0B8"/>
<evidence type="ECO:0000256" key="9">
    <source>
        <dbReference type="RuleBase" id="RU361169"/>
    </source>
</evidence>
<reference evidence="10 11" key="1">
    <citation type="journal article" date="2020" name="ISME J.">
        <title>Uncovering the hidden diversity of litter-decomposition mechanisms in mushroom-forming fungi.</title>
        <authorList>
            <person name="Floudas D."/>
            <person name="Bentzer J."/>
            <person name="Ahren D."/>
            <person name="Johansson T."/>
            <person name="Persson P."/>
            <person name="Tunlid A."/>
        </authorList>
    </citation>
    <scope>NUCLEOTIDE SEQUENCE [LARGE SCALE GENOMIC DNA]</scope>
    <source>
        <strain evidence="10 11">CBS 291.85</strain>
    </source>
</reference>
<keyword evidence="6" id="KW-0325">Glycoprotein</keyword>
<comment type="subcellular location">
    <subcellularLocation>
        <location evidence="1">Secreted</location>
    </subcellularLocation>
</comment>
<evidence type="ECO:0000256" key="2">
    <source>
        <dbReference type="ARBA" id="ARBA00008834"/>
    </source>
</evidence>
<dbReference type="GO" id="GO:0004650">
    <property type="term" value="F:polygalacturonase activity"/>
    <property type="evidence" value="ECO:0007669"/>
    <property type="project" value="InterPro"/>
</dbReference>
<dbReference type="Proteomes" id="UP000559256">
    <property type="component" value="Unassembled WGS sequence"/>
</dbReference>
<keyword evidence="5 9" id="KW-0378">Hydrolase</keyword>
<evidence type="ECO:0008006" key="12">
    <source>
        <dbReference type="Google" id="ProtNLM"/>
    </source>
</evidence>
<proteinExistence type="inferred from homology"/>